<evidence type="ECO:0000256" key="6">
    <source>
        <dbReference type="ARBA" id="ARBA00022670"/>
    </source>
</evidence>
<comment type="catalytic activity">
    <reaction evidence="1">
        <text>Release of an N-terminal amino acid, Xaa-|-Yaa- from a peptide, amide or arylamide. Xaa is preferably Ala, but may be most amino acids including Pro (slow action). When a terminal hydrophobic residue is followed by a prolyl residue, the two may be released as an intact Xaa-Pro dipeptide.</text>
        <dbReference type="EC" id="3.4.11.2"/>
    </reaction>
</comment>
<dbReference type="Gene3D" id="2.60.40.1730">
    <property type="entry name" value="tricorn interacting facor f3 domain"/>
    <property type="match status" value="1"/>
</dbReference>
<evidence type="ECO:0000256" key="1">
    <source>
        <dbReference type="ARBA" id="ARBA00000098"/>
    </source>
</evidence>
<dbReference type="GO" id="GO:0006508">
    <property type="term" value="P:proteolysis"/>
    <property type="evidence" value="ECO:0007669"/>
    <property type="project" value="UniProtKB-KW"/>
</dbReference>
<evidence type="ECO:0000313" key="16">
    <source>
        <dbReference type="EMBL" id="SDG24580.1"/>
    </source>
</evidence>
<dbReference type="CDD" id="cd09603">
    <property type="entry name" value="M1_APN_like"/>
    <property type="match status" value="1"/>
</dbReference>
<comment type="similarity">
    <text evidence="3">Belongs to the peptidase M1 family.</text>
</comment>
<dbReference type="PRINTS" id="PR00756">
    <property type="entry name" value="ALADIPTASE"/>
</dbReference>
<dbReference type="SUPFAM" id="SSF63737">
    <property type="entry name" value="Leukotriene A4 hydrolase N-terminal domain"/>
    <property type="match status" value="1"/>
</dbReference>
<feature type="domain" description="Aminopeptidase N-like N-terminal" evidence="15">
    <location>
        <begin position="60"/>
        <end position="238"/>
    </location>
</feature>
<dbReference type="Pfam" id="PF17900">
    <property type="entry name" value="Peptidase_M1_N"/>
    <property type="match status" value="1"/>
</dbReference>
<keyword evidence="8" id="KW-0378">Hydrolase</keyword>
<name>A0A1G7SQN2_9ACTN</name>
<feature type="domain" description="Peptidase M1 membrane alanine aminopeptidase" evidence="14">
    <location>
        <begin position="327"/>
        <end position="469"/>
    </location>
</feature>
<dbReference type="InterPro" id="IPR014782">
    <property type="entry name" value="Peptidase_M1_dom"/>
</dbReference>
<dbReference type="RefSeq" id="WP_091062208.1">
    <property type="nucleotide sequence ID" value="NZ_FNCF01000003.1"/>
</dbReference>
<comment type="cofactor">
    <cofactor evidence="2">
        <name>Zn(2+)</name>
        <dbReference type="ChEBI" id="CHEBI:29105"/>
    </cofactor>
</comment>
<evidence type="ECO:0000256" key="9">
    <source>
        <dbReference type="ARBA" id="ARBA00022833"/>
    </source>
</evidence>
<keyword evidence="9" id="KW-0862">Zinc</keyword>
<dbReference type="Proteomes" id="UP000198863">
    <property type="component" value="Unassembled WGS sequence"/>
</dbReference>
<dbReference type="Gene3D" id="1.10.390.10">
    <property type="entry name" value="Neutral Protease Domain 2"/>
    <property type="match status" value="1"/>
</dbReference>
<dbReference type="InterPro" id="IPR042097">
    <property type="entry name" value="Aminopeptidase_N-like_N_sf"/>
</dbReference>
<evidence type="ECO:0000256" key="8">
    <source>
        <dbReference type="ARBA" id="ARBA00022801"/>
    </source>
</evidence>
<dbReference type="GO" id="GO:0008270">
    <property type="term" value="F:zinc ion binding"/>
    <property type="evidence" value="ECO:0007669"/>
    <property type="project" value="InterPro"/>
</dbReference>
<evidence type="ECO:0000256" key="13">
    <source>
        <dbReference type="SAM" id="SignalP"/>
    </source>
</evidence>
<dbReference type="EMBL" id="FNCF01000003">
    <property type="protein sequence ID" value="SDG24580.1"/>
    <property type="molecule type" value="Genomic_DNA"/>
</dbReference>
<dbReference type="Pfam" id="PF01433">
    <property type="entry name" value="Peptidase_M1"/>
    <property type="match status" value="1"/>
</dbReference>
<organism evidence="16 17">
    <name type="scientific">Klenkia brasiliensis</name>
    <dbReference type="NCBI Taxonomy" id="333142"/>
    <lineage>
        <taxon>Bacteria</taxon>
        <taxon>Bacillati</taxon>
        <taxon>Actinomycetota</taxon>
        <taxon>Actinomycetes</taxon>
        <taxon>Geodermatophilales</taxon>
        <taxon>Geodermatophilaceae</taxon>
        <taxon>Klenkia</taxon>
    </lineage>
</organism>
<dbReference type="InterPro" id="IPR045357">
    <property type="entry name" value="Aminopeptidase_N-like_N"/>
</dbReference>
<dbReference type="GO" id="GO:0008237">
    <property type="term" value="F:metallopeptidase activity"/>
    <property type="evidence" value="ECO:0007669"/>
    <property type="project" value="UniProtKB-KW"/>
</dbReference>
<proteinExistence type="inferred from homology"/>
<evidence type="ECO:0000259" key="15">
    <source>
        <dbReference type="Pfam" id="PF17900"/>
    </source>
</evidence>
<gene>
    <name evidence="16" type="ORF">SAMN05660324_2099</name>
</gene>
<evidence type="ECO:0000313" key="17">
    <source>
        <dbReference type="Proteomes" id="UP000198863"/>
    </source>
</evidence>
<dbReference type="PANTHER" id="PTHR11533:SF297">
    <property type="entry name" value="AMINOPEPTIDASE N"/>
    <property type="match status" value="1"/>
</dbReference>
<dbReference type="SUPFAM" id="SSF55486">
    <property type="entry name" value="Metalloproteases ('zincins'), catalytic domain"/>
    <property type="match status" value="1"/>
</dbReference>
<dbReference type="GO" id="GO:0016285">
    <property type="term" value="F:alanyl aminopeptidase activity"/>
    <property type="evidence" value="ECO:0007669"/>
    <property type="project" value="UniProtKB-EC"/>
</dbReference>
<keyword evidence="13" id="KW-0732">Signal</keyword>
<evidence type="ECO:0000256" key="10">
    <source>
        <dbReference type="ARBA" id="ARBA00023049"/>
    </source>
</evidence>
<dbReference type="InterPro" id="IPR001930">
    <property type="entry name" value="Peptidase_M1"/>
</dbReference>
<dbReference type="EC" id="3.4.11.2" evidence="4"/>
<reference evidence="17" key="1">
    <citation type="submission" date="2016-10" db="EMBL/GenBank/DDBJ databases">
        <authorList>
            <person name="Varghese N."/>
            <person name="Submissions S."/>
        </authorList>
    </citation>
    <scope>NUCLEOTIDE SEQUENCE [LARGE SCALE GENOMIC DNA]</scope>
    <source>
        <strain evidence="17">DSM 44526</strain>
    </source>
</reference>
<dbReference type="OrthoDB" id="3885507at2"/>
<evidence type="ECO:0000256" key="3">
    <source>
        <dbReference type="ARBA" id="ARBA00010136"/>
    </source>
</evidence>
<evidence type="ECO:0000256" key="5">
    <source>
        <dbReference type="ARBA" id="ARBA00015611"/>
    </source>
</evidence>
<feature type="signal peptide" evidence="13">
    <location>
        <begin position="1"/>
        <end position="27"/>
    </location>
</feature>
<dbReference type="AlphaFoldDB" id="A0A1G7SQN2"/>
<sequence>MHAPRAAAPAVVLAAALVLGGAGAAHAAPGGPGPRWVDGATTSTDLYFPNAGNGGYDVADYDLELAYDPASGRLDGTATVTLTATQDLRSLSLDLRGLTATAVSVDGKPARFAQTPPPEDGRGGELVVQAAPKLRAGTQHTVTVVYGGVPGQPLDIEGANYGWTSTADGALVANEPEGASTWYPVNDAITDKATYTFAITVPEGLTAVANGEPVGLPVTADGRTTWTWRASDPMASYLSTASIGDFVQTTSTGPGGLPVLDFVDADVTGRALEVTRASLALQPDMVAFFEGVFGPYPFTSTGSIVDDDSVGYALETQTRPVYSGYASEDTVAHELAHQWVGDSVTPDTWRDIWLNEGFATYAQWLWSASRGGPTPQEQYDAVYGIDAGDDFWSVAPGDPGAADLFDAATYDRGAAALQALRTRVGDDAFFQVLRRWTTENADGSVSTADFVALAEQVTGQDLGQFFTDWIDTPAKPSGY</sequence>
<keyword evidence="17" id="KW-1185">Reference proteome</keyword>
<accession>A0A1G7SQN2</accession>
<keyword evidence="10" id="KW-0482">Metalloprotease</keyword>
<evidence type="ECO:0000259" key="14">
    <source>
        <dbReference type="Pfam" id="PF01433"/>
    </source>
</evidence>
<keyword evidence="6" id="KW-0645">Protease</keyword>
<dbReference type="PANTHER" id="PTHR11533">
    <property type="entry name" value="PROTEASE M1 ZINC METALLOPROTEASE"/>
    <property type="match status" value="1"/>
</dbReference>
<dbReference type="InterPro" id="IPR027268">
    <property type="entry name" value="Peptidase_M4/M1_CTD_sf"/>
</dbReference>
<feature type="chain" id="PRO_5011483755" description="Aminopeptidase N" evidence="13">
    <location>
        <begin position="28"/>
        <end position="479"/>
    </location>
</feature>
<evidence type="ECO:0000256" key="11">
    <source>
        <dbReference type="ARBA" id="ARBA00029811"/>
    </source>
</evidence>
<evidence type="ECO:0000256" key="7">
    <source>
        <dbReference type="ARBA" id="ARBA00022723"/>
    </source>
</evidence>
<keyword evidence="7" id="KW-0479">Metal-binding</keyword>
<evidence type="ECO:0000256" key="12">
    <source>
        <dbReference type="ARBA" id="ARBA00031533"/>
    </source>
</evidence>
<evidence type="ECO:0000256" key="4">
    <source>
        <dbReference type="ARBA" id="ARBA00012564"/>
    </source>
</evidence>
<evidence type="ECO:0000256" key="2">
    <source>
        <dbReference type="ARBA" id="ARBA00001947"/>
    </source>
</evidence>
<dbReference type="InterPro" id="IPR050344">
    <property type="entry name" value="Peptidase_M1_aminopeptidases"/>
</dbReference>
<protein>
    <recommendedName>
        <fullName evidence="5">Aminopeptidase N</fullName>
        <ecNumber evidence="4">3.4.11.2</ecNumber>
    </recommendedName>
    <alternativeName>
        <fullName evidence="11">Alanine aminopeptidase</fullName>
    </alternativeName>
    <alternativeName>
        <fullName evidence="12">Lysyl aminopeptidase</fullName>
    </alternativeName>
</protein>